<dbReference type="EMBL" id="JBHSDR010000003">
    <property type="protein sequence ID" value="MFC4293843.1"/>
    <property type="molecule type" value="Genomic_DNA"/>
</dbReference>
<reference evidence="3" key="1">
    <citation type="journal article" date="2019" name="Int. J. Syst. Evol. Microbiol.">
        <title>The Global Catalogue of Microorganisms (GCM) 10K type strain sequencing project: providing services to taxonomists for standard genome sequencing and annotation.</title>
        <authorList>
            <consortium name="The Broad Institute Genomics Platform"/>
            <consortium name="The Broad Institute Genome Sequencing Center for Infectious Disease"/>
            <person name="Wu L."/>
            <person name="Ma J."/>
        </authorList>
    </citation>
    <scope>NUCLEOTIDE SEQUENCE [LARGE SCALE GENOMIC DNA]</scope>
    <source>
        <strain evidence="3">CGMCC 1.12989</strain>
    </source>
</reference>
<keyword evidence="1" id="KW-0732">Signal</keyword>
<dbReference type="InterPro" id="IPR018673">
    <property type="entry name" value="DUF2141"/>
</dbReference>
<evidence type="ECO:0000313" key="3">
    <source>
        <dbReference type="Proteomes" id="UP001595828"/>
    </source>
</evidence>
<feature type="signal peptide" evidence="1">
    <location>
        <begin position="1"/>
        <end position="15"/>
    </location>
</feature>
<proteinExistence type="predicted"/>
<sequence>MRAALAICAALFCSAATTPVPSTDVTVEVTGMRSTKGYIQACLTPNPAHFPDCRNDPAARRLTVPATAAELRFPTVAPGRYAIALLHDENGNGKADMTLMIPREGFGFSRNAAVRFGPPKFGSAAFTVPGAGAAEAIRMRYLL</sequence>
<dbReference type="Pfam" id="PF09912">
    <property type="entry name" value="DUF2141"/>
    <property type="match status" value="1"/>
</dbReference>
<name>A0ABV8RL83_9SPHN</name>
<organism evidence="2 3">
    <name type="scientific">Novosphingobium tardum</name>
    <dbReference type="NCBI Taxonomy" id="1538021"/>
    <lineage>
        <taxon>Bacteria</taxon>
        <taxon>Pseudomonadati</taxon>
        <taxon>Pseudomonadota</taxon>
        <taxon>Alphaproteobacteria</taxon>
        <taxon>Sphingomonadales</taxon>
        <taxon>Sphingomonadaceae</taxon>
        <taxon>Novosphingobium</taxon>
    </lineage>
</organism>
<evidence type="ECO:0000256" key="1">
    <source>
        <dbReference type="SAM" id="SignalP"/>
    </source>
</evidence>
<accession>A0ABV8RL83</accession>
<feature type="chain" id="PRO_5046556353" evidence="1">
    <location>
        <begin position="16"/>
        <end position="143"/>
    </location>
</feature>
<protein>
    <submittedName>
        <fullName evidence="2">DUF2141 domain-containing protein</fullName>
    </submittedName>
</protein>
<evidence type="ECO:0000313" key="2">
    <source>
        <dbReference type="EMBL" id="MFC4293843.1"/>
    </source>
</evidence>
<comment type="caution">
    <text evidence="2">The sequence shown here is derived from an EMBL/GenBank/DDBJ whole genome shotgun (WGS) entry which is preliminary data.</text>
</comment>
<dbReference type="Proteomes" id="UP001595828">
    <property type="component" value="Unassembled WGS sequence"/>
</dbReference>
<dbReference type="RefSeq" id="WP_379537325.1">
    <property type="nucleotide sequence ID" value="NZ_JBHSDR010000003.1"/>
</dbReference>
<gene>
    <name evidence="2" type="ORF">ACFO0A_02095</name>
</gene>
<keyword evidence="3" id="KW-1185">Reference proteome</keyword>